<reference evidence="1 2" key="1">
    <citation type="journal article" date="2011" name="Stand. Genomic Sci.">
        <title>Non-contiguous finished genome sequence of Bacteroides coprosuis type strain (PC139).</title>
        <authorList>
            <person name="Land M."/>
            <person name="Held B."/>
            <person name="Gronow S."/>
            <person name="Abt B."/>
            <person name="Lucas S."/>
            <person name="Del Rio T.G."/>
            <person name="Nolan M."/>
            <person name="Tice H."/>
            <person name="Cheng J.F."/>
            <person name="Pitluck S."/>
            <person name="Liolios K."/>
            <person name="Pagani I."/>
            <person name="Ivanova N."/>
            <person name="Mavromatis K."/>
            <person name="Mikhailova N."/>
            <person name="Pati A."/>
            <person name="Tapia R."/>
            <person name="Han C."/>
            <person name="Goodwin L."/>
            <person name="Chen A."/>
            <person name="Palaniappan K."/>
            <person name="Hauser L."/>
            <person name="Brambilla E.M."/>
            <person name="Rohde M."/>
            <person name="Goker M."/>
            <person name="Detter J.C."/>
            <person name="Woyke T."/>
            <person name="Bristow J."/>
            <person name="Eisen J.A."/>
            <person name="Markowitz V."/>
            <person name="Hugenholtz P."/>
            <person name="Kyrpides N.C."/>
            <person name="Klenk H.P."/>
            <person name="Lapidus A."/>
        </authorList>
    </citation>
    <scope>NUCLEOTIDE SEQUENCE [LARGE SCALE GENOMIC DNA]</scope>
    <source>
        <strain evidence="1 2">DSM 18011</strain>
    </source>
</reference>
<proteinExistence type="predicted"/>
<keyword evidence="2" id="KW-1185">Reference proteome</keyword>
<sequence length="76" mass="9018">MKYENHLELSSWAFSKLVFMTKIVDKATHSHNPTHPYAQQFIKSSRTEYIIYKVTTVIILSPYLDKMKYYLIIGMN</sequence>
<protein>
    <submittedName>
        <fullName evidence="1">Uncharacterized protein</fullName>
    </submittedName>
</protein>
<evidence type="ECO:0000313" key="2">
    <source>
        <dbReference type="Proteomes" id="UP000018439"/>
    </source>
</evidence>
<dbReference type="STRING" id="679937.Bcop_0709"/>
<dbReference type="Proteomes" id="UP000018439">
    <property type="component" value="Chromosome"/>
</dbReference>
<gene>
    <name evidence="1" type="ORF">Bcop_0709</name>
</gene>
<organism evidence="1 2">
    <name type="scientific">Bacteroides coprosuis DSM 18011</name>
    <dbReference type="NCBI Taxonomy" id="679937"/>
    <lineage>
        <taxon>Bacteria</taxon>
        <taxon>Pseudomonadati</taxon>
        <taxon>Bacteroidota</taxon>
        <taxon>Bacteroidia</taxon>
        <taxon>Bacteroidales</taxon>
        <taxon>Bacteroidaceae</taxon>
        <taxon>Bacteroides</taxon>
    </lineage>
</organism>
<dbReference type="EMBL" id="CM001167">
    <property type="protein sequence ID" value="EGJ70926.1"/>
    <property type="molecule type" value="Genomic_DNA"/>
</dbReference>
<accession>F3ZSQ2</accession>
<name>F3ZSQ2_9BACE</name>
<dbReference type="HOGENOM" id="CLU_2646852_0_0_10"/>
<evidence type="ECO:0000313" key="1">
    <source>
        <dbReference type="EMBL" id="EGJ70926.1"/>
    </source>
</evidence>
<dbReference type="AlphaFoldDB" id="F3ZSQ2"/>